<feature type="transmembrane region" description="Helical" evidence="3">
    <location>
        <begin position="117"/>
        <end position="139"/>
    </location>
</feature>
<dbReference type="InterPro" id="IPR058581">
    <property type="entry name" value="TM_HPP"/>
</dbReference>
<evidence type="ECO:0000256" key="2">
    <source>
        <dbReference type="SAM" id="MobiDB-lite"/>
    </source>
</evidence>
<feature type="domain" description="CBS" evidence="4">
    <location>
        <begin position="248"/>
        <end position="304"/>
    </location>
</feature>
<dbReference type="PANTHER" id="PTHR33741:SF5">
    <property type="entry name" value="TRANSMEMBRANE PROTEIN DDB_G0269096-RELATED"/>
    <property type="match status" value="1"/>
</dbReference>
<evidence type="ECO:0000259" key="4">
    <source>
        <dbReference type="PROSITE" id="PS51371"/>
    </source>
</evidence>
<dbReference type="Gene3D" id="3.10.580.10">
    <property type="entry name" value="CBS-domain"/>
    <property type="match status" value="2"/>
</dbReference>
<dbReference type="PROSITE" id="PS51371">
    <property type="entry name" value="CBS"/>
    <property type="match status" value="2"/>
</dbReference>
<feature type="compositionally biased region" description="Polar residues" evidence="2">
    <location>
        <begin position="452"/>
        <end position="462"/>
    </location>
</feature>
<reference evidence="5 6" key="1">
    <citation type="submission" date="2017-01" db="EMBL/GenBank/DDBJ databases">
        <title>The complete genome sequence of a sulfur-oxidizing marine bacterium Thioclava sp. 25B10_4T.</title>
        <authorList>
            <person name="Liu Y."/>
            <person name="Lai Q."/>
            <person name="Shao Z."/>
        </authorList>
    </citation>
    <scope>NUCLEOTIDE SEQUENCE [LARGE SCALE GENOMIC DNA]</scope>
    <source>
        <strain evidence="5 6">25B10_4</strain>
    </source>
</reference>
<gene>
    <name evidence="5" type="ORF">BMG03_08365</name>
</gene>
<dbReference type="RefSeq" id="WP_075774496.1">
    <property type="nucleotide sequence ID" value="NZ_CP019437.1"/>
</dbReference>
<feature type="transmembrane region" description="Helical" evidence="3">
    <location>
        <begin position="29"/>
        <end position="50"/>
    </location>
</feature>
<dbReference type="Pfam" id="PF04982">
    <property type="entry name" value="TM_HPP"/>
    <property type="match status" value="1"/>
</dbReference>
<feature type="domain" description="CBS" evidence="4">
    <location>
        <begin position="324"/>
        <end position="383"/>
    </location>
</feature>
<feature type="transmembrane region" description="Helical" evidence="3">
    <location>
        <begin position="56"/>
        <end position="74"/>
    </location>
</feature>
<dbReference type="InterPro" id="IPR046342">
    <property type="entry name" value="CBS_dom_sf"/>
</dbReference>
<keyword evidence="3" id="KW-0472">Membrane</keyword>
<accession>A0ABM6IGB5</accession>
<keyword evidence="3" id="KW-0812">Transmembrane</keyword>
<dbReference type="Pfam" id="PF00571">
    <property type="entry name" value="CBS"/>
    <property type="match status" value="2"/>
</dbReference>
<evidence type="ECO:0000256" key="1">
    <source>
        <dbReference type="PROSITE-ProRule" id="PRU00703"/>
    </source>
</evidence>
<dbReference type="SMART" id="SM00116">
    <property type="entry name" value="CBS"/>
    <property type="match status" value="2"/>
</dbReference>
<dbReference type="EMBL" id="CP019437">
    <property type="protein sequence ID" value="AQS47817.1"/>
    <property type="molecule type" value="Genomic_DNA"/>
</dbReference>
<feature type="compositionally biased region" description="Acidic residues" evidence="2">
    <location>
        <begin position="385"/>
        <end position="396"/>
    </location>
</feature>
<feature type="transmembrane region" description="Helical" evidence="3">
    <location>
        <begin position="86"/>
        <end position="105"/>
    </location>
</feature>
<dbReference type="SUPFAM" id="SSF54631">
    <property type="entry name" value="CBS-domain pair"/>
    <property type="match status" value="1"/>
</dbReference>
<feature type="region of interest" description="Disordered" evidence="2">
    <location>
        <begin position="380"/>
        <end position="462"/>
    </location>
</feature>
<sequence length="462" mass="50080">MPISRLPKNVRRQLRRFGPSMGRRPAVDILRGAVGAGVAILVVTFIVATLPHSRQAGIYLVSSFASMAVLLFVLPNSPLAQPWSAMMGMMISAVVPVAVLMVTPPPYADGLAVGGSIAAMMAARALHPPAAGIALLVILEHEAGRRLGFDFAIFPIAVMTVLMIGFAMVWNRLFGISYPTRPLAYSPAHVGRARGPARSLSQRDLSNLLVEFNQSANMDPADLARLMAVAEHRAAESLLADTHVRDLMTQNPVTVSPEAPLSEIVRKMTALNVHTLPVVDNSGYYLGVVDQHDALEELFKEFDILRRPLRFRAAPPEAEVRAIFHTDIETVEGDTPVGQLLERLARREARVVPVTESGRLVGILTRTDIIALLLEHSPAAHSEAELEEEGDEDEEDASQKREDASSGTRATKRPGEAPASKGKTDPEDAELAAELHQSAARRPPVHEDTQHDTAQSRAESPK</sequence>
<keyword evidence="1" id="KW-0129">CBS domain</keyword>
<proteinExistence type="predicted"/>
<evidence type="ECO:0000313" key="5">
    <source>
        <dbReference type="EMBL" id="AQS47817.1"/>
    </source>
</evidence>
<keyword evidence="6" id="KW-1185">Reference proteome</keyword>
<dbReference type="CDD" id="cd02205">
    <property type="entry name" value="CBS_pair_SF"/>
    <property type="match status" value="1"/>
</dbReference>
<dbReference type="InterPro" id="IPR007065">
    <property type="entry name" value="HPP"/>
</dbReference>
<feature type="transmembrane region" description="Helical" evidence="3">
    <location>
        <begin position="151"/>
        <end position="170"/>
    </location>
</feature>
<evidence type="ECO:0000256" key="3">
    <source>
        <dbReference type="SAM" id="Phobius"/>
    </source>
</evidence>
<dbReference type="InterPro" id="IPR000644">
    <property type="entry name" value="CBS_dom"/>
</dbReference>
<keyword evidence="3" id="KW-1133">Transmembrane helix</keyword>
<organism evidence="5 6">
    <name type="scientific">Thioclava nitratireducens</name>
    <dbReference type="NCBI Taxonomy" id="1915078"/>
    <lineage>
        <taxon>Bacteria</taxon>
        <taxon>Pseudomonadati</taxon>
        <taxon>Pseudomonadota</taxon>
        <taxon>Alphaproteobacteria</taxon>
        <taxon>Rhodobacterales</taxon>
        <taxon>Paracoccaceae</taxon>
        <taxon>Thioclava</taxon>
    </lineage>
</organism>
<evidence type="ECO:0000313" key="6">
    <source>
        <dbReference type="Proteomes" id="UP000185622"/>
    </source>
</evidence>
<dbReference type="PANTHER" id="PTHR33741">
    <property type="entry name" value="TRANSMEMBRANE PROTEIN DDB_G0269096-RELATED"/>
    <property type="match status" value="1"/>
</dbReference>
<dbReference type="Proteomes" id="UP000185622">
    <property type="component" value="Chromosome"/>
</dbReference>
<name>A0ABM6IGB5_9RHOB</name>
<protein>
    <recommendedName>
        <fullName evidence="4">CBS domain-containing protein</fullName>
    </recommendedName>
</protein>